<dbReference type="InterPro" id="IPR057589">
    <property type="entry name" value="GT_PLOD"/>
</dbReference>
<dbReference type="AlphaFoldDB" id="A0A812IW02"/>
<dbReference type="OrthoDB" id="410595at2759"/>
<protein>
    <submittedName>
        <fullName evidence="2">Plod protein</fullName>
    </submittedName>
</protein>
<dbReference type="Pfam" id="PF25342">
    <property type="entry name" value="GT_PLOD"/>
    <property type="match status" value="1"/>
</dbReference>
<feature type="non-terminal residue" evidence="2">
    <location>
        <position position="314"/>
    </location>
</feature>
<evidence type="ECO:0000313" key="2">
    <source>
        <dbReference type="EMBL" id="CAE7190588.1"/>
    </source>
</evidence>
<sequence length="314" mass="35799">MAVPSVVLVTYTNEATHTMGYLLASATANGWAPVVLGFGEKAWWPEGLGRKINALRRYVLQSTLQPNDIVVFADAYDVLIMRTQAEIRETFERMEKTLNRSLIFNGDRDCFPRMEDICTDPPPADIWQHPREYLNSGAFIGRASALRHLLRDPVTDIMPGSDQAFYHRQRRDNPEAIAVDTNCELLCTVARDLASEGVRQLSNGTLVLTSGAEPGIIHFPGGGHWPRWKEGRPSSVVQEVFRIRYPKEFEVLFDRVEISVDLRGAHGHRGRLDQQRSLQVVRSVMCFKCKIWQSENAECQYVTWDNEMCQEVRF</sequence>
<reference evidence="2" key="1">
    <citation type="submission" date="2021-02" db="EMBL/GenBank/DDBJ databases">
        <authorList>
            <person name="Dougan E. K."/>
            <person name="Rhodes N."/>
            <person name="Thang M."/>
            <person name="Chan C."/>
        </authorList>
    </citation>
    <scope>NUCLEOTIDE SEQUENCE</scope>
</reference>
<dbReference type="Proteomes" id="UP000649617">
    <property type="component" value="Unassembled WGS sequence"/>
</dbReference>
<comment type="caution">
    <text evidence="2">The sequence shown here is derived from an EMBL/GenBank/DDBJ whole genome shotgun (WGS) entry which is preliminary data.</text>
</comment>
<dbReference type="CDD" id="cd22997">
    <property type="entry name" value="GT_LH"/>
    <property type="match status" value="1"/>
</dbReference>
<proteinExistence type="predicted"/>
<feature type="domain" description="PLOD1-3-like GT" evidence="1">
    <location>
        <begin position="5"/>
        <end position="186"/>
    </location>
</feature>
<organism evidence="2 3">
    <name type="scientific">Symbiodinium pilosum</name>
    <name type="common">Dinoflagellate</name>
    <dbReference type="NCBI Taxonomy" id="2952"/>
    <lineage>
        <taxon>Eukaryota</taxon>
        <taxon>Sar</taxon>
        <taxon>Alveolata</taxon>
        <taxon>Dinophyceae</taxon>
        <taxon>Suessiales</taxon>
        <taxon>Symbiodiniaceae</taxon>
        <taxon>Symbiodinium</taxon>
    </lineage>
</organism>
<dbReference type="EMBL" id="CAJNIZ010001427">
    <property type="protein sequence ID" value="CAE7190588.1"/>
    <property type="molecule type" value="Genomic_DNA"/>
</dbReference>
<gene>
    <name evidence="2" type="primary">Plod</name>
    <name evidence="2" type="ORF">SPIL2461_LOCUS1461</name>
</gene>
<keyword evidence="3" id="KW-1185">Reference proteome</keyword>
<evidence type="ECO:0000259" key="1">
    <source>
        <dbReference type="Pfam" id="PF25342"/>
    </source>
</evidence>
<accession>A0A812IW02</accession>
<name>A0A812IW02_SYMPI</name>
<evidence type="ECO:0000313" key="3">
    <source>
        <dbReference type="Proteomes" id="UP000649617"/>
    </source>
</evidence>